<dbReference type="Proteomes" id="UP001351900">
    <property type="component" value="Unassembled WGS sequence"/>
</dbReference>
<dbReference type="EMBL" id="JAZHOV010000003">
    <property type="protein sequence ID" value="MEF2254691.1"/>
    <property type="molecule type" value="Genomic_DNA"/>
</dbReference>
<keyword evidence="5" id="KW-0067">ATP-binding</keyword>
<accession>A0ABU7V4S4</accession>
<evidence type="ECO:0000259" key="7">
    <source>
        <dbReference type="Pfam" id="PF01636"/>
    </source>
</evidence>
<evidence type="ECO:0000256" key="5">
    <source>
        <dbReference type="ARBA" id="ARBA00022840"/>
    </source>
</evidence>
<keyword evidence="2" id="KW-0808">Transferase</keyword>
<dbReference type="PANTHER" id="PTHR21310:SF41">
    <property type="entry name" value="3'-PHOSPHOTRANSFERASE, PUTATIVE-RELATED"/>
    <property type="match status" value="1"/>
</dbReference>
<evidence type="ECO:0000256" key="6">
    <source>
        <dbReference type="ARBA" id="ARBA00023251"/>
    </source>
</evidence>
<evidence type="ECO:0000256" key="2">
    <source>
        <dbReference type="ARBA" id="ARBA00022679"/>
    </source>
</evidence>
<keyword evidence="3" id="KW-0547">Nucleotide-binding</keyword>
<keyword evidence="6" id="KW-0046">Antibiotic resistance</keyword>
<sequence>MSIPAPDIAVPPRVRELARGAVLTPAWINDLGGLTFRATDAGGIRFIKYEPHNPEWSAEAEAERLRWAAPFTPVPRVIEYGRDATHAWLVTDGLTGESAVSPRWRADPATAVRAIGEGLRALHDALPVDECPFRWDVSTRLANAWARGIRVPAALHEPPPVDRLVVCHGDACAPNTLISDAGTWSGHVDLGSLGIGDRWGDLASAALSTQWNYGPGWEDALVAAYGIDPDPERMQYYQALWNAT</sequence>
<evidence type="ECO:0000313" key="9">
    <source>
        <dbReference type="Proteomes" id="UP001351900"/>
    </source>
</evidence>
<dbReference type="SUPFAM" id="SSF56112">
    <property type="entry name" value="Protein kinase-like (PK-like)"/>
    <property type="match status" value="1"/>
</dbReference>
<dbReference type="PIRSF" id="PIRSF000706">
    <property type="entry name" value="Kanamycin_kin"/>
    <property type="match status" value="1"/>
</dbReference>
<protein>
    <submittedName>
        <fullName evidence="8">Aminoglycoside 3'-phosphotransferase</fullName>
    </submittedName>
</protein>
<dbReference type="InterPro" id="IPR024165">
    <property type="entry name" value="Kan/Strep_kinase"/>
</dbReference>
<organism evidence="8 9">
    <name type="scientific">Microbacterium schleiferi</name>
    <dbReference type="NCBI Taxonomy" id="69362"/>
    <lineage>
        <taxon>Bacteria</taxon>
        <taxon>Bacillati</taxon>
        <taxon>Actinomycetota</taxon>
        <taxon>Actinomycetes</taxon>
        <taxon>Micrococcales</taxon>
        <taxon>Microbacteriaceae</taxon>
        <taxon>Microbacterium</taxon>
    </lineage>
</organism>
<reference evidence="8 9" key="1">
    <citation type="submission" date="2024-01" db="EMBL/GenBank/DDBJ databases">
        <title>the genome sequence of strain Microbacterium schleiferi NBRC 15075.</title>
        <authorList>
            <person name="Ding Y."/>
            <person name="Zhang G."/>
        </authorList>
    </citation>
    <scope>NUCLEOTIDE SEQUENCE [LARGE SCALE GENOMIC DNA]</scope>
    <source>
        <strain evidence="8 9">NBRC 15075</strain>
    </source>
</reference>
<dbReference type="RefSeq" id="WP_331791183.1">
    <property type="nucleotide sequence ID" value="NZ_BAAAUO010000002.1"/>
</dbReference>
<dbReference type="Gene3D" id="3.90.1200.10">
    <property type="match status" value="1"/>
</dbReference>
<comment type="similarity">
    <text evidence="1">Belongs to the aminoglycoside phosphotransferase family.</text>
</comment>
<evidence type="ECO:0000256" key="4">
    <source>
        <dbReference type="ARBA" id="ARBA00022777"/>
    </source>
</evidence>
<dbReference type="CDD" id="cd05150">
    <property type="entry name" value="APH"/>
    <property type="match status" value="1"/>
</dbReference>
<dbReference type="InterPro" id="IPR002575">
    <property type="entry name" value="Aminoglycoside_PTrfase"/>
</dbReference>
<feature type="domain" description="Aminoglycoside phosphotransferase" evidence="7">
    <location>
        <begin position="48"/>
        <end position="236"/>
    </location>
</feature>
<keyword evidence="9" id="KW-1185">Reference proteome</keyword>
<keyword evidence="4" id="KW-0418">Kinase</keyword>
<evidence type="ECO:0000256" key="1">
    <source>
        <dbReference type="ARBA" id="ARBA00006219"/>
    </source>
</evidence>
<proteinExistence type="inferred from homology"/>
<evidence type="ECO:0000256" key="3">
    <source>
        <dbReference type="ARBA" id="ARBA00022741"/>
    </source>
</evidence>
<evidence type="ECO:0000313" key="8">
    <source>
        <dbReference type="EMBL" id="MEF2254691.1"/>
    </source>
</evidence>
<dbReference type="PANTHER" id="PTHR21310">
    <property type="entry name" value="AMINOGLYCOSIDE PHOSPHOTRANSFERASE-RELATED-RELATED"/>
    <property type="match status" value="1"/>
</dbReference>
<gene>
    <name evidence="8" type="ORF">V2V91_06000</name>
</gene>
<dbReference type="Gene3D" id="3.30.200.20">
    <property type="entry name" value="Phosphorylase Kinase, domain 1"/>
    <property type="match status" value="1"/>
</dbReference>
<name>A0ABU7V4S4_9MICO</name>
<comment type="caution">
    <text evidence="8">The sequence shown here is derived from an EMBL/GenBank/DDBJ whole genome shotgun (WGS) entry which is preliminary data.</text>
</comment>
<dbReference type="InterPro" id="IPR011009">
    <property type="entry name" value="Kinase-like_dom_sf"/>
</dbReference>
<dbReference type="InterPro" id="IPR051678">
    <property type="entry name" value="AGP_Transferase"/>
</dbReference>
<dbReference type="Pfam" id="PF01636">
    <property type="entry name" value="APH"/>
    <property type="match status" value="1"/>
</dbReference>